<accession>U3ALQ5</accession>
<reference evidence="3" key="1">
    <citation type="journal article" date="2013" name="Genome Announc.">
        <title>Draft Genome Sequence of Loktanella cinnabarina LL-001T, Isolated from Deep-Sea Floor Sediment.</title>
        <authorList>
            <person name="Nishi S."/>
            <person name="Tsubouchi T."/>
            <person name="Takaki Y."/>
            <person name="Koyanagi R."/>
            <person name="Satoh N."/>
            <person name="Maruyama T."/>
            <person name="Hatada Y."/>
        </authorList>
    </citation>
    <scope>NUCLEOTIDE SEQUENCE [LARGE SCALE GENOMIC DNA]</scope>
    <source>
        <strain evidence="3">LL-001</strain>
    </source>
</reference>
<evidence type="ECO:0000259" key="2">
    <source>
        <dbReference type="Pfam" id="PF07238"/>
    </source>
</evidence>
<name>U3ALQ5_9RHOB</name>
<keyword evidence="4" id="KW-1185">Reference proteome</keyword>
<sequence>MRLWFVPMLIVMTGPLRADPACEAVETLGRLATSVMAADIGGAERELRRIKSDGVMWDLSGHPLAIHRRDIGASLSLATRAVETARMRGRAGAAAVLSTEDARATAGRLATLVSRHACGPVVTSGARGDVRMGALAGISLSRIAGVGAGVMGACTVLMLAAHVIGVRGGRNRRRVPRHAVDLPARLRSGTAETGTRLIDISRHGAKLRLGPEFEPAGLKGVTIVLGDRRIGATVQWRDRHHVGVQFLKSLPDEVVTPILTMSET</sequence>
<feature type="transmembrane region" description="Helical" evidence="1">
    <location>
        <begin position="143"/>
        <end position="164"/>
    </location>
</feature>
<protein>
    <recommendedName>
        <fullName evidence="2">PilZ domain-containing protein</fullName>
    </recommendedName>
</protein>
<dbReference type="GO" id="GO:0035438">
    <property type="term" value="F:cyclic-di-GMP binding"/>
    <property type="evidence" value="ECO:0007669"/>
    <property type="project" value="InterPro"/>
</dbReference>
<dbReference type="AlphaFoldDB" id="U3ALQ5"/>
<dbReference type="SUPFAM" id="SSF141371">
    <property type="entry name" value="PilZ domain-like"/>
    <property type="match status" value="1"/>
</dbReference>
<keyword evidence="1" id="KW-0472">Membrane</keyword>
<evidence type="ECO:0000313" key="3">
    <source>
        <dbReference type="EMBL" id="GAD55683.1"/>
    </source>
</evidence>
<dbReference type="Gene3D" id="2.40.10.220">
    <property type="entry name" value="predicted glycosyltransferase like domains"/>
    <property type="match status" value="1"/>
</dbReference>
<evidence type="ECO:0000313" key="4">
    <source>
        <dbReference type="Proteomes" id="UP000016566"/>
    </source>
</evidence>
<dbReference type="EMBL" id="BATB01000019">
    <property type="protein sequence ID" value="GAD55683.1"/>
    <property type="molecule type" value="Genomic_DNA"/>
</dbReference>
<keyword evidence="1" id="KW-0812">Transmembrane</keyword>
<feature type="domain" description="PilZ" evidence="2">
    <location>
        <begin position="171"/>
        <end position="252"/>
    </location>
</feature>
<dbReference type="eggNOG" id="ENOG5031A71">
    <property type="taxonomic scope" value="Bacteria"/>
</dbReference>
<dbReference type="InterPro" id="IPR009875">
    <property type="entry name" value="PilZ_domain"/>
</dbReference>
<dbReference type="Proteomes" id="UP000016566">
    <property type="component" value="Unassembled WGS sequence"/>
</dbReference>
<gene>
    <name evidence="3" type="ORF">MBELCI_1735</name>
</gene>
<evidence type="ECO:0000256" key="1">
    <source>
        <dbReference type="SAM" id="Phobius"/>
    </source>
</evidence>
<proteinExistence type="predicted"/>
<dbReference type="RefSeq" id="WP_021693787.1">
    <property type="nucleotide sequence ID" value="NZ_BATB01000019.1"/>
</dbReference>
<keyword evidence="1" id="KW-1133">Transmembrane helix</keyword>
<dbReference type="STRING" id="1337093.MBELCI_1735"/>
<comment type="caution">
    <text evidence="3">The sequence shown here is derived from an EMBL/GenBank/DDBJ whole genome shotgun (WGS) entry which is preliminary data.</text>
</comment>
<dbReference type="Pfam" id="PF07238">
    <property type="entry name" value="PilZ"/>
    <property type="match status" value="1"/>
</dbReference>
<organism evidence="3 4">
    <name type="scientific">Limimaricola cinnabarinus LL-001</name>
    <dbReference type="NCBI Taxonomy" id="1337093"/>
    <lineage>
        <taxon>Bacteria</taxon>
        <taxon>Pseudomonadati</taxon>
        <taxon>Pseudomonadota</taxon>
        <taxon>Alphaproteobacteria</taxon>
        <taxon>Rhodobacterales</taxon>
        <taxon>Paracoccaceae</taxon>
        <taxon>Limimaricola</taxon>
    </lineage>
</organism>
<dbReference type="OrthoDB" id="7877094at2"/>